<dbReference type="Proteomes" id="UP000614469">
    <property type="component" value="Unassembled WGS sequence"/>
</dbReference>
<dbReference type="InterPro" id="IPR036414">
    <property type="entry name" value="YaeB_N_sf"/>
</dbReference>
<evidence type="ECO:0000313" key="4">
    <source>
        <dbReference type="EMBL" id="MBC8336262.1"/>
    </source>
</evidence>
<dbReference type="Pfam" id="PF01980">
    <property type="entry name" value="TrmO_N"/>
    <property type="match status" value="1"/>
</dbReference>
<dbReference type="InterPro" id="IPR036413">
    <property type="entry name" value="YaeB-like_sf"/>
</dbReference>
<evidence type="ECO:0000256" key="2">
    <source>
        <dbReference type="ARBA" id="ARBA00033753"/>
    </source>
</evidence>
<feature type="domain" description="TsaA-like" evidence="3">
    <location>
        <begin position="5"/>
        <end position="136"/>
    </location>
</feature>
<dbReference type="Gene3D" id="2.40.30.70">
    <property type="entry name" value="YaeB-like"/>
    <property type="match status" value="1"/>
</dbReference>
<organism evidence="4 5">
    <name type="scientific">Candidatus Desulfolinea nitratireducens</name>
    <dbReference type="NCBI Taxonomy" id="2841698"/>
    <lineage>
        <taxon>Bacteria</taxon>
        <taxon>Bacillati</taxon>
        <taxon>Chloroflexota</taxon>
        <taxon>Anaerolineae</taxon>
        <taxon>Anaerolineales</taxon>
        <taxon>Anaerolineales incertae sedis</taxon>
        <taxon>Candidatus Desulfolinea</taxon>
    </lineage>
</organism>
<comment type="similarity">
    <text evidence="2">Belongs to the tRNA methyltransferase O family.</text>
</comment>
<evidence type="ECO:0000313" key="5">
    <source>
        <dbReference type="Proteomes" id="UP000614469"/>
    </source>
</evidence>
<dbReference type="AlphaFoldDB" id="A0A8J6NNV2"/>
<reference evidence="4 5" key="1">
    <citation type="submission" date="2020-08" db="EMBL/GenBank/DDBJ databases">
        <title>Bridging the membrane lipid divide: bacteria of the FCB group superphylum have the potential to synthesize archaeal ether lipids.</title>
        <authorList>
            <person name="Villanueva L."/>
            <person name="Von Meijenfeldt F.A.B."/>
            <person name="Westbye A.B."/>
            <person name="Yadav S."/>
            <person name="Hopmans E.C."/>
            <person name="Dutilh B.E."/>
            <person name="Sinninghe Damste J.S."/>
        </authorList>
    </citation>
    <scope>NUCLEOTIDE SEQUENCE [LARGE SCALE GENOMIC DNA]</scope>
    <source>
        <strain evidence="4">NIOZ-UU36</strain>
    </source>
</reference>
<keyword evidence="1" id="KW-0949">S-adenosyl-L-methionine</keyword>
<dbReference type="EMBL" id="JACNJN010000149">
    <property type="protein sequence ID" value="MBC8336262.1"/>
    <property type="molecule type" value="Genomic_DNA"/>
</dbReference>
<dbReference type="PANTHER" id="PTHR12818">
    <property type="entry name" value="TRNA (ADENINE(37)-N6)-METHYLTRANSFERASE"/>
    <property type="match status" value="1"/>
</dbReference>
<dbReference type="InterPro" id="IPR040372">
    <property type="entry name" value="YaeB-like"/>
</dbReference>
<dbReference type="PROSITE" id="PS51668">
    <property type="entry name" value="TSAA_2"/>
    <property type="match status" value="1"/>
</dbReference>
<protein>
    <submittedName>
        <fullName evidence="4">tRNA (N6-threonylcarbamoyladenosine(37)-N6)-methyltransferase TrmO</fullName>
    </submittedName>
</protein>
<proteinExistence type="inferred from homology"/>
<accession>A0A8J6NNV2</accession>
<dbReference type="SUPFAM" id="SSF118196">
    <property type="entry name" value="YaeB-like"/>
    <property type="match status" value="1"/>
</dbReference>
<name>A0A8J6NNV2_9CHLR</name>
<comment type="caution">
    <text evidence="4">The sequence shown here is derived from an EMBL/GenBank/DDBJ whole genome shotgun (WGS) entry which is preliminary data.</text>
</comment>
<dbReference type="CDD" id="cd09281">
    <property type="entry name" value="UPF0066"/>
    <property type="match status" value="1"/>
</dbReference>
<evidence type="ECO:0000259" key="3">
    <source>
        <dbReference type="PROSITE" id="PS51668"/>
    </source>
</evidence>
<dbReference type="NCBIfam" id="TIGR00104">
    <property type="entry name" value="tRNA_TsaA"/>
    <property type="match status" value="1"/>
</dbReference>
<evidence type="ECO:0000256" key="1">
    <source>
        <dbReference type="ARBA" id="ARBA00022691"/>
    </source>
</evidence>
<sequence>MEIIFKPIGIIYSPFTSLKEMPIQPTSDSSAPGRIEIQPEFVEGLKDLEGFSHIYLLYHFHQGGSAKLTVTPFLDKEPRGIFATRAPRRPNPIGLSLVKLTSIKGNLVYVDDIDILNGTPLIDIKPYIPEFENAQDVQIGWLDKSKGKVKNKKSDSRFLGEL</sequence>
<dbReference type="InterPro" id="IPR023370">
    <property type="entry name" value="TrmO-like_N"/>
</dbReference>
<gene>
    <name evidence="4" type="primary">tsaA</name>
    <name evidence="4" type="ORF">H8E29_13430</name>
</gene>
<dbReference type="PANTHER" id="PTHR12818:SF0">
    <property type="entry name" value="TRNA (ADENINE(37)-N6)-METHYLTRANSFERASE"/>
    <property type="match status" value="1"/>
</dbReference>